<dbReference type="PANTHER" id="PTHR10901:SF18">
    <property type="entry name" value="TROPOMODULIN-3"/>
    <property type="match status" value="1"/>
</dbReference>
<sequence length="111" mass="12224">KIFIPKQKPAQSYTEEKIALDPELEEALTSATDTELCDLAAILGMTNLITNNQFCDIVGSSNGVDKDSFSMNVCNLFVCNCIPYFSDIVKGEKMLPVFDEPPNPTNVEESL</sequence>
<comment type="caution">
    <text evidence="3">The sequence shown here is derived from an EMBL/GenBank/DDBJ whole genome shotgun (WGS) entry which is preliminary data.</text>
</comment>
<dbReference type="STRING" id="9009.A0A226M8Q7"/>
<accession>A0A226M8Q7</accession>
<dbReference type="Proteomes" id="UP000198323">
    <property type="component" value="Unassembled WGS sequence"/>
</dbReference>
<keyword evidence="4" id="KW-1185">Reference proteome</keyword>
<name>A0A226M8Q7_CALSU</name>
<dbReference type="GO" id="GO:0030239">
    <property type="term" value="P:myofibril assembly"/>
    <property type="evidence" value="ECO:0007669"/>
    <property type="project" value="TreeGrafter"/>
</dbReference>
<evidence type="ECO:0000256" key="2">
    <source>
        <dbReference type="ARBA" id="ARBA00022490"/>
    </source>
</evidence>
<dbReference type="GO" id="GO:0005865">
    <property type="term" value="C:striated muscle thin filament"/>
    <property type="evidence" value="ECO:0007669"/>
    <property type="project" value="TreeGrafter"/>
</dbReference>
<feature type="non-terminal residue" evidence="3">
    <location>
        <position position="1"/>
    </location>
</feature>
<evidence type="ECO:0000313" key="4">
    <source>
        <dbReference type="Proteomes" id="UP000198323"/>
    </source>
</evidence>
<reference evidence="3 4" key="1">
    <citation type="submission" date="2016-07" db="EMBL/GenBank/DDBJ databases">
        <title>Disparate Historic Effective Population Sizes Predicted by Modern Levels of Genome Diversity for the Scaled Quail (Callipepla squamata) and the Northern Bobwhite (Colinus virginianus): Inferences from First and Second Generation Draft Genome Assemblies for Sympatric New World Quail.</title>
        <authorList>
            <person name="Oldeschulte D.L."/>
            <person name="Halley Y.A."/>
            <person name="Bhattarai E.K."/>
            <person name="Brashear W.A."/>
            <person name="Hill J."/>
            <person name="Metz R.P."/>
            <person name="Johnson C.D."/>
            <person name="Rollins D."/>
            <person name="Peterson M.J."/>
            <person name="Bickhart D.M."/>
            <person name="Decker J.E."/>
            <person name="Seabury C.M."/>
        </authorList>
    </citation>
    <scope>NUCLEOTIDE SEQUENCE [LARGE SCALE GENOMIC DNA]</scope>
    <source>
        <strain evidence="3 4">Texas</strain>
        <tissue evidence="3">Leg muscle</tissue>
    </source>
</reference>
<keyword evidence="2" id="KW-0963">Cytoplasm</keyword>
<dbReference type="Pfam" id="PF03250">
    <property type="entry name" value="Tropomodulin"/>
    <property type="match status" value="1"/>
</dbReference>
<dbReference type="PANTHER" id="PTHR10901">
    <property type="entry name" value="TROPOMODULIN"/>
    <property type="match status" value="1"/>
</dbReference>
<evidence type="ECO:0000256" key="1">
    <source>
        <dbReference type="ARBA" id="ARBA00004496"/>
    </source>
</evidence>
<dbReference type="OrthoDB" id="2163268at2759"/>
<dbReference type="GO" id="GO:0051694">
    <property type="term" value="P:pointed-end actin filament capping"/>
    <property type="evidence" value="ECO:0007669"/>
    <property type="project" value="InterPro"/>
</dbReference>
<gene>
    <name evidence="3" type="ORF">ASZ78_013229</name>
</gene>
<evidence type="ECO:0000313" key="3">
    <source>
        <dbReference type="EMBL" id="OXB51459.1"/>
    </source>
</evidence>
<feature type="non-terminal residue" evidence="3">
    <location>
        <position position="111"/>
    </location>
</feature>
<protein>
    <submittedName>
        <fullName evidence="3">Uncharacterized protein</fullName>
    </submittedName>
</protein>
<dbReference type="InterPro" id="IPR004934">
    <property type="entry name" value="TMOD"/>
</dbReference>
<proteinExistence type="predicted"/>
<comment type="subcellular location">
    <subcellularLocation>
        <location evidence="1">Cytoplasm</location>
    </subcellularLocation>
</comment>
<dbReference type="GO" id="GO:0006936">
    <property type="term" value="P:muscle contraction"/>
    <property type="evidence" value="ECO:0007669"/>
    <property type="project" value="TreeGrafter"/>
</dbReference>
<dbReference type="AlphaFoldDB" id="A0A226M8Q7"/>
<organism evidence="3 4">
    <name type="scientific">Callipepla squamata</name>
    <name type="common">Scaled quail</name>
    <dbReference type="NCBI Taxonomy" id="9009"/>
    <lineage>
        <taxon>Eukaryota</taxon>
        <taxon>Metazoa</taxon>
        <taxon>Chordata</taxon>
        <taxon>Craniata</taxon>
        <taxon>Vertebrata</taxon>
        <taxon>Euteleostomi</taxon>
        <taxon>Archelosauria</taxon>
        <taxon>Archosauria</taxon>
        <taxon>Dinosauria</taxon>
        <taxon>Saurischia</taxon>
        <taxon>Theropoda</taxon>
        <taxon>Coelurosauria</taxon>
        <taxon>Aves</taxon>
        <taxon>Neognathae</taxon>
        <taxon>Galloanserae</taxon>
        <taxon>Galliformes</taxon>
        <taxon>Odontophoridae</taxon>
        <taxon>Callipepla</taxon>
    </lineage>
</organism>
<dbReference type="EMBL" id="MCFN01013663">
    <property type="protein sequence ID" value="OXB51459.1"/>
    <property type="molecule type" value="Genomic_DNA"/>
</dbReference>
<dbReference type="GO" id="GO:0005523">
    <property type="term" value="F:tropomyosin binding"/>
    <property type="evidence" value="ECO:0007669"/>
    <property type="project" value="InterPro"/>
</dbReference>
<dbReference type="GO" id="GO:0007015">
    <property type="term" value="P:actin filament organization"/>
    <property type="evidence" value="ECO:0007669"/>
    <property type="project" value="TreeGrafter"/>
</dbReference>